<organism evidence="1 2">
    <name type="scientific">Helicobacter pullorum</name>
    <dbReference type="NCBI Taxonomy" id="35818"/>
    <lineage>
        <taxon>Bacteria</taxon>
        <taxon>Pseudomonadati</taxon>
        <taxon>Campylobacterota</taxon>
        <taxon>Epsilonproteobacteria</taxon>
        <taxon>Campylobacterales</taxon>
        <taxon>Helicobacteraceae</taxon>
        <taxon>Helicobacter</taxon>
    </lineage>
</organism>
<dbReference type="AlphaFoldDB" id="A0A377Q2C9"/>
<protein>
    <submittedName>
        <fullName evidence="1">Uncharacterized protein</fullName>
    </submittedName>
</protein>
<accession>A0A377Q2C9</accession>
<sequence length="115" mass="12987">MEISEEIVKMREGMNFSEDGRKCPLCGSEVSIREETKSGKETGLYCKNRCGFSVWYGTVGKSDIFGVNLGRKEYITLLKGKSIRNRVGDLLWLVNDSGLGYKKVQFAPRKEPKTL</sequence>
<evidence type="ECO:0000313" key="1">
    <source>
        <dbReference type="EMBL" id="STQ88928.1"/>
    </source>
</evidence>
<reference evidence="1 2" key="1">
    <citation type="submission" date="2018-06" db="EMBL/GenBank/DDBJ databases">
        <authorList>
            <consortium name="Pathogen Informatics"/>
            <person name="Doyle S."/>
        </authorList>
    </citation>
    <scope>NUCLEOTIDE SEQUENCE [LARGE SCALE GENOMIC DNA]</scope>
    <source>
        <strain evidence="1 2">NCTC13156</strain>
    </source>
</reference>
<dbReference type="EMBL" id="UGJF01000002">
    <property type="protein sequence ID" value="STQ88928.1"/>
    <property type="molecule type" value="Genomic_DNA"/>
</dbReference>
<gene>
    <name evidence="1" type="ORF">NCTC13156_01735</name>
</gene>
<dbReference type="Proteomes" id="UP000255269">
    <property type="component" value="Unassembled WGS sequence"/>
</dbReference>
<dbReference type="RefSeq" id="WP_065827220.1">
    <property type="nucleotide sequence ID" value="NZ_MAPE01000111.1"/>
</dbReference>
<proteinExistence type="predicted"/>
<evidence type="ECO:0000313" key="2">
    <source>
        <dbReference type="Proteomes" id="UP000255269"/>
    </source>
</evidence>
<name>A0A377Q2C9_9HELI</name>